<dbReference type="InterPro" id="IPR001387">
    <property type="entry name" value="Cro/C1-type_HTH"/>
</dbReference>
<dbReference type="SUPFAM" id="SSF47413">
    <property type="entry name" value="lambda repressor-like DNA-binding domains"/>
    <property type="match status" value="1"/>
</dbReference>
<evidence type="ECO:0000313" key="3">
    <source>
        <dbReference type="Proteomes" id="UP000051260"/>
    </source>
</evidence>
<dbReference type="STRING" id="1715692.RUE5091_00779"/>
<dbReference type="InterPro" id="IPR010982">
    <property type="entry name" value="Lambda_DNA-bd_dom_sf"/>
</dbReference>
<dbReference type="Gene3D" id="1.10.260.40">
    <property type="entry name" value="lambda repressor-like DNA-binding domains"/>
    <property type="match status" value="1"/>
</dbReference>
<dbReference type="Proteomes" id="UP000051260">
    <property type="component" value="Unassembled WGS sequence"/>
</dbReference>
<dbReference type="RefSeq" id="WP_243470707.1">
    <property type="nucleotide sequence ID" value="NZ_CYUD01000002.1"/>
</dbReference>
<evidence type="ECO:0000313" key="2">
    <source>
        <dbReference type="EMBL" id="CUJ88852.1"/>
    </source>
</evidence>
<sequence>MTKDIRNPDELRRMFGANLRQLAQQFSSVSELCRQLGINRTQFNRYLGGESFPRPDVLDRICRFFEVDARILLRPLDEIDRSPTHPAASALTDFLGSGPTTLTENLFPAGFYYATETEVDDPRPSRHRLFHARRLPQCTLVRGYEPRPGMPGAAPTDREVQGIAACAGRQIYILMSSRASQNSRIYLVTRGSEDNSDRWRGVAICLSKTTASATTTRRILLRHLGEDPSAILAAARTARHAERSLQQAAG</sequence>
<gene>
    <name evidence="2" type="ORF">RUE5091_00779</name>
</gene>
<dbReference type="PROSITE" id="PS50943">
    <property type="entry name" value="HTH_CROC1"/>
    <property type="match status" value="1"/>
</dbReference>
<dbReference type="GO" id="GO:0003677">
    <property type="term" value="F:DNA binding"/>
    <property type="evidence" value="ECO:0007669"/>
    <property type="project" value="InterPro"/>
</dbReference>
<dbReference type="EMBL" id="CYUD01000002">
    <property type="protein sequence ID" value="CUJ88852.1"/>
    <property type="molecule type" value="Genomic_DNA"/>
</dbReference>
<dbReference type="CDD" id="cd00093">
    <property type="entry name" value="HTH_XRE"/>
    <property type="match status" value="1"/>
</dbReference>
<evidence type="ECO:0000259" key="1">
    <source>
        <dbReference type="PROSITE" id="PS50943"/>
    </source>
</evidence>
<dbReference type="SMART" id="SM00530">
    <property type="entry name" value="HTH_XRE"/>
    <property type="match status" value="1"/>
</dbReference>
<proteinExistence type="predicted"/>
<dbReference type="AlphaFoldDB" id="A0A0P1INA2"/>
<name>A0A0P1INA2_9RHOB</name>
<keyword evidence="3" id="KW-1185">Reference proteome</keyword>
<accession>A0A0P1INA2</accession>
<reference evidence="3" key="1">
    <citation type="submission" date="2015-09" db="EMBL/GenBank/DDBJ databases">
        <authorList>
            <person name="Rodrigo-Torres L."/>
            <person name="Arahal D.R."/>
        </authorList>
    </citation>
    <scope>NUCLEOTIDE SEQUENCE [LARGE SCALE GENOMIC DNA]</scope>
    <source>
        <strain evidence="3">CECT 5091</strain>
    </source>
</reference>
<dbReference type="Pfam" id="PF13443">
    <property type="entry name" value="HTH_26"/>
    <property type="match status" value="1"/>
</dbReference>
<protein>
    <submittedName>
        <fullName evidence="2">Helix-turn-helix domain protein</fullName>
    </submittedName>
</protein>
<feature type="domain" description="HTH cro/C1-type" evidence="1">
    <location>
        <begin position="28"/>
        <end position="72"/>
    </location>
</feature>
<organism evidence="2 3">
    <name type="scientific">Ruegeria denitrificans</name>
    <dbReference type="NCBI Taxonomy" id="1715692"/>
    <lineage>
        <taxon>Bacteria</taxon>
        <taxon>Pseudomonadati</taxon>
        <taxon>Pseudomonadota</taxon>
        <taxon>Alphaproteobacteria</taxon>
        <taxon>Rhodobacterales</taxon>
        <taxon>Roseobacteraceae</taxon>
        <taxon>Ruegeria</taxon>
    </lineage>
</organism>